<dbReference type="OrthoDB" id="9784466at2"/>
<dbReference type="PANTHER" id="PTHR43344">
    <property type="entry name" value="PHOSPHOSERINE PHOSPHATASE"/>
    <property type="match status" value="1"/>
</dbReference>
<dbReference type="EMBL" id="QTSU01000001">
    <property type="protein sequence ID" value="RDZ27788.1"/>
    <property type="molecule type" value="Genomic_DNA"/>
</dbReference>
<dbReference type="InterPro" id="IPR023214">
    <property type="entry name" value="HAD_sf"/>
</dbReference>
<dbReference type="Gene3D" id="1.20.1440.100">
    <property type="entry name" value="SG protein - dephosphorylation function"/>
    <property type="match status" value="1"/>
</dbReference>
<dbReference type="NCBIfam" id="TIGR01490">
    <property type="entry name" value="HAD-SF-IB-hyp1"/>
    <property type="match status" value="1"/>
</dbReference>
<dbReference type="InterPro" id="IPR050582">
    <property type="entry name" value="HAD-like_SerB"/>
</dbReference>
<dbReference type="Gene3D" id="3.40.50.1000">
    <property type="entry name" value="HAD superfamily/HAD-like"/>
    <property type="match status" value="1"/>
</dbReference>
<keyword evidence="2" id="KW-1185">Reference proteome</keyword>
<dbReference type="PANTHER" id="PTHR43344:SF14">
    <property type="entry name" value="HAD-IB FAMILY HYDROLASE"/>
    <property type="match status" value="1"/>
</dbReference>
<gene>
    <name evidence="1" type="ORF">DX914_01035</name>
</gene>
<dbReference type="Proteomes" id="UP000264492">
    <property type="component" value="Unassembled WGS sequence"/>
</dbReference>
<organism evidence="1 2">
    <name type="scientific">Lysobacter silvisoli</name>
    <dbReference type="NCBI Taxonomy" id="2293254"/>
    <lineage>
        <taxon>Bacteria</taxon>
        <taxon>Pseudomonadati</taxon>
        <taxon>Pseudomonadota</taxon>
        <taxon>Gammaproteobacteria</taxon>
        <taxon>Lysobacterales</taxon>
        <taxon>Lysobacteraceae</taxon>
        <taxon>Lysobacter</taxon>
    </lineage>
</organism>
<dbReference type="GO" id="GO:0005737">
    <property type="term" value="C:cytoplasm"/>
    <property type="evidence" value="ECO:0007669"/>
    <property type="project" value="TreeGrafter"/>
</dbReference>
<dbReference type="InterPro" id="IPR006385">
    <property type="entry name" value="HAD_hydro_SerB1"/>
</dbReference>
<protein>
    <submittedName>
        <fullName evidence="1">HAD family hydrolase</fullName>
    </submittedName>
</protein>
<dbReference type="InterPro" id="IPR036412">
    <property type="entry name" value="HAD-like_sf"/>
</dbReference>
<evidence type="ECO:0000313" key="2">
    <source>
        <dbReference type="Proteomes" id="UP000264492"/>
    </source>
</evidence>
<dbReference type="CDD" id="cd02612">
    <property type="entry name" value="HAD_PGPPase"/>
    <property type="match status" value="1"/>
</dbReference>
<evidence type="ECO:0000313" key="1">
    <source>
        <dbReference type="EMBL" id="RDZ27788.1"/>
    </source>
</evidence>
<sequence>MDLALFDFDGTITQRELFVEFVASVMPPSRMRAGRLRVLPTWLGYKLGLVSGSTIRAQVARLGFRDLPQAQLEEAGRRFAEQVIPTALRPEAMARIAWHRERGDTVAVVSGAFDVYLRHWCQAQGLDWLCSSLEARDGVLTGRYHGAQCVGAEKPRRVRERYQLSRYAQIHAYGDTREDRELLALAHHRWYRWQPLA</sequence>
<proteinExistence type="predicted"/>
<dbReference type="NCBIfam" id="TIGR01488">
    <property type="entry name" value="HAD-SF-IB"/>
    <property type="match status" value="1"/>
</dbReference>
<reference evidence="1 2" key="1">
    <citation type="submission" date="2018-08" db="EMBL/GenBank/DDBJ databases">
        <title>Lysobacter sp. zong2l5, whole genome shotgun sequence.</title>
        <authorList>
            <person name="Zhang X."/>
            <person name="Feng G."/>
            <person name="Zhu H."/>
        </authorList>
    </citation>
    <scope>NUCLEOTIDE SEQUENCE [LARGE SCALE GENOMIC DNA]</scope>
    <source>
        <strain evidence="2">zong2l5</strain>
    </source>
</reference>
<dbReference type="Pfam" id="PF12710">
    <property type="entry name" value="HAD"/>
    <property type="match status" value="1"/>
</dbReference>
<name>A0A371K1M5_9GAMM</name>
<dbReference type="GO" id="GO:0000287">
    <property type="term" value="F:magnesium ion binding"/>
    <property type="evidence" value="ECO:0007669"/>
    <property type="project" value="TreeGrafter"/>
</dbReference>
<dbReference type="GO" id="GO:0036424">
    <property type="term" value="F:L-phosphoserine phosphatase activity"/>
    <property type="evidence" value="ECO:0007669"/>
    <property type="project" value="TreeGrafter"/>
</dbReference>
<dbReference type="GO" id="GO:0006564">
    <property type="term" value="P:L-serine biosynthetic process"/>
    <property type="evidence" value="ECO:0007669"/>
    <property type="project" value="TreeGrafter"/>
</dbReference>
<comment type="caution">
    <text evidence="1">The sequence shown here is derived from an EMBL/GenBank/DDBJ whole genome shotgun (WGS) entry which is preliminary data.</text>
</comment>
<dbReference type="AlphaFoldDB" id="A0A371K1M5"/>
<dbReference type="SUPFAM" id="SSF56784">
    <property type="entry name" value="HAD-like"/>
    <property type="match status" value="1"/>
</dbReference>
<accession>A0A371K1M5</accession>
<dbReference type="RefSeq" id="WP_115857231.1">
    <property type="nucleotide sequence ID" value="NZ_QTSU01000001.1"/>
</dbReference>
<keyword evidence="1" id="KW-0378">Hydrolase</keyword>